<dbReference type="InterPro" id="IPR050625">
    <property type="entry name" value="ParA/MinD_ATPase"/>
</dbReference>
<accession>A0ABU2B6X8</accession>
<evidence type="ECO:0000313" key="4">
    <source>
        <dbReference type="Proteomes" id="UP001183619"/>
    </source>
</evidence>
<organism evidence="3 4">
    <name type="scientific">Corynebacterium felinum</name>
    <dbReference type="NCBI Taxonomy" id="131318"/>
    <lineage>
        <taxon>Bacteria</taxon>
        <taxon>Bacillati</taxon>
        <taxon>Actinomycetota</taxon>
        <taxon>Actinomycetes</taxon>
        <taxon>Mycobacteriales</taxon>
        <taxon>Corynebacteriaceae</taxon>
        <taxon>Corynebacterium</taxon>
    </lineage>
</organism>
<feature type="compositionally biased region" description="Pro residues" evidence="1">
    <location>
        <begin position="101"/>
        <end position="114"/>
    </location>
</feature>
<feature type="compositionally biased region" description="Basic and acidic residues" evidence="1">
    <location>
        <begin position="81"/>
        <end position="91"/>
    </location>
</feature>
<sequence length="523" mass="56602">MNNSAFTNSDLPAWLRLENALHEENSTTPETAQHNTNTQAPAAHPQFLAPGDNQEQNTDAHFGHTPLSAELSHELGITIGDHHTETPEHSKQPSTQQVHSPPTPTPAPTTPEPPASAATQPHNTSEPTRAHTLLPTHRETGVNTAADYAAPAAESVPSHSLGHTTTPHEHQPTATPGLSPTPAARPQPEVTRHIPAHPPTVARHHAEDPLDITPPAALDQTNLVNPVKPPPKSGWRKLLHDMTAGHVNLGESAKQMRYDELLNSIREPLRGDYRIAVMSLKGGVGKTTTTAALGGIFAETRGDRVIAIDANPDLGTLAQRVTTTHTPTVRDLLNATSTTRYPEVRAYTTQAKSRLEVIGSERDPAKSEAFSEKDYRKVISILQNHYNVILTDCGTGLTHSAMNGVLDLANSLILATSPALDGAQSASATLDWLHHHGYQHLAANSVVVISSAAPGRATIDIDELIRYFRSLTRAVHVIPYDQHLAEGSAIELDRIHRSTRRAYLELAAIVAEDFNSWHRHSAD</sequence>
<dbReference type="PANTHER" id="PTHR43384:SF14">
    <property type="entry name" value="ESX-1 SECRETION-ASSOCIATED PROTEIN ESPI"/>
    <property type="match status" value="1"/>
</dbReference>
<feature type="region of interest" description="Disordered" evidence="1">
    <location>
        <begin position="17"/>
        <end position="63"/>
    </location>
</feature>
<dbReference type="EMBL" id="JAVDYF010000001">
    <property type="protein sequence ID" value="MDR7354362.1"/>
    <property type="molecule type" value="Genomic_DNA"/>
</dbReference>
<feature type="domain" description="AAA" evidence="2">
    <location>
        <begin position="275"/>
        <end position="435"/>
    </location>
</feature>
<dbReference type="Gene3D" id="3.40.50.300">
    <property type="entry name" value="P-loop containing nucleotide triphosphate hydrolases"/>
    <property type="match status" value="1"/>
</dbReference>
<evidence type="ECO:0000313" key="3">
    <source>
        <dbReference type="EMBL" id="MDR7354362.1"/>
    </source>
</evidence>
<dbReference type="InterPro" id="IPR027417">
    <property type="entry name" value="P-loop_NTPase"/>
</dbReference>
<dbReference type="SUPFAM" id="SSF52540">
    <property type="entry name" value="P-loop containing nucleoside triphosphate hydrolases"/>
    <property type="match status" value="1"/>
</dbReference>
<feature type="region of interest" description="Disordered" evidence="1">
    <location>
        <begin position="81"/>
        <end position="136"/>
    </location>
</feature>
<gene>
    <name evidence="3" type="ORF">J2S37_000900</name>
</gene>
<reference evidence="3 4" key="1">
    <citation type="submission" date="2023-07" db="EMBL/GenBank/DDBJ databases">
        <title>Sequencing the genomes of 1000 actinobacteria strains.</title>
        <authorList>
            <person name="Klenk H.-P."/>
        </authorList>
    </citation>
    <scope>NUCLEOTIDE SEQUENCE [LARGE SCALE GENOMIC DNA]</scope>
    <source>
        <strain evidence="3 4">DSM 44508</strain>
    </source>
</reference>
<dbReference type="Pfam" id="PF13614">
    <property type="entry name" value="AAA_31"/>
    <property type="match status" value="1"/>
</dbReference>
<evidence type="ECO:0000256" key="1">
    <source>
        <dbReference type="SAM" id="MobiDB-lite"/>
    </source>
</evidence>
<feature type="compositionally biased region" description="Polar residues" evidence="1">
    <location>
        <begin position="26"/>
        <end position="40"/>
    </location>
</feature>
<dbReference type="PANTHER" id="PTHR43384">
    <property type="entry name" value="SEPTUM SITE-DETERMINING PROTEIN MIND HOMOLOG, CHLOROPLASTIC-RELATED"/>
    <property type="match status" value="1"/>
</dbReference>
<evidence type="ECO:0000259" key="2">
    <source>
        <dbReference type="Pfam" id="PF13614"/>
    </source>
</evidence>
<proteinExistence type="predicted"/>
<protein>
    <submittedName>
        <fullName evidence="3">MinD-like ATPase involved in chromosome partitioning or flagellar assembly</fullName>
    </submittedName>
</protein>
<comment type="caution">
    <text evidence="3">The sequence shown here is derived from an EMBL/GenBank/DDBJ whole genome shotgun (WGS) entry which is preliminary data.</text>
</comment>
<dbReference type="RefSeq" id="WP_277103456.1">
    <property type="nucleotide sequence ID" value="NZ_BAAAJS010000079.1"/>
</dbReference>
<name>A0ABU2B6X8_9CORY</name>
<feature type="region of interest" description="Disordered" evidence="1">
    <location>
        <begin position="152"/>
        <end position="189"/>
    </location>
</feature>
<dbReference type="InterPro" id="IPR025669">
    <property type="entry name" value="AAA_dom"/>
</dbReference>
<keyword evidence="4" id="KW-1185">Reference proteome</keyword>
<dbReference type="Proteomes" id="UP001183619">
    <property type="component" value="Unassembled WGS sequence"/>
</dbReference>